<gene>
    <name evidence="4" type="ORF">MUN68_015930</name>
</gene>
<evidence type="ECO:0000256" key="2">
    <source>
        <dbReference type="SAM" id="SignalP"/>
    </source>
</evidence>
<dbReference type="Pfam" id="PF18962">
    <property type="entry name" value="Por_Secre_tail"/>
    <property type="match status" value="1"/>
</dbReference>
<proteinExistence type="predicted"/>
<name>A0ABY7RWS7_9FLAO</name>
<feature type="chain" id="PRO_5045583732" evidence="2">
    <location>
        <begin position="20"/>
        <end position="626"/>
    </location>
</feature>
<evidence type="ECO:0000313" key="5">
    <source>
        <dbReference type="Proteomes" id="UP001202717"/>
    </source>
</evidence>
<dbReference type="NCBIfam" id="TIGR04183">
    <property type="entry name" value="Por_Secre_tail"/>
    <property type="match status" value="1"/>
</dbReference>
<feature type="signal peptide" evidence="2">
    <location>
        <begin position="1"/>
        <end position="19"/>
    </location>
</feature>
<organism evidence="4 5">
    <name type="scientific">Psychroserpens ponticola</name>
    <dbReference type="NCBI Taxonomy" id="2932268"/>
    <lineage>
        <taxon>Bacteria</taxon>
        <taxon>Pseudomonadati</taxon>
        <taxon>Bacteroidota</taxon>
        <taxon>Flavobacteriia</taxon>
        <taxon>Flavobacteriales</taxon>
        <taxon>Flavobacteriaceae</taxon>
        <taxon>Psychroserpens</taxon>
    </lineage>
</organism>
<dbReference type="RefSeq" id="WP_249993089.1">
    <property type="nucleotide sequence ID" value="NZ_CP116221.1"/>
</dbReference>
<accession>A0ABY7RWS7</accession>
<evidence type="ECO:0000313" key="4">
    <source>
        <dbReference type="EMBL" id="WCO01542.1"/>
    </source>
</evidence>
<sequence>MKRILFFMTLFCVSLTAFAQNEFTGYGDGYSWEDPDNWSYFDVPQNGDDILIDGQFVYYEGSSFYQYGSLELRNFSNLFVQGDIELLYDFTVDVTSTVELYINEIDVYTKIRCYGNYYFNGEMVIYMSGYGPQIGDSFNIIEGSQGSCGTATTLFVPENQASGIEVDFGVQCEADGIYYTVTGINYSTAKSWDGEGGDGQWNNAANWDPNGVPVANDIIYINMPGSGSIAYTNGAGVTHVKEIIVGKNNTLVINGDFSVEDGMHNNIGGTIIWNAGKILKEDINRQCLLINYGNLILDSSGLKEMEDDFEIWAFRTNIDHNQGNLNINNGKIVIFNYVNYNINADNITIGYTSGTNHSFDIRGVNGITKTSGSGTSTINLTDLYNNADIISEMGTLAFTEDVIQGTYSNFGGSGTLQFPTSFEVNSDVSPGSSPGTLTIAGDFIAGSDTVFNIEIDGPTVDTGYDRLVIQDNADISGNINVILGYLPPNNAVFEILSAASLNTNSLPETIEAEFEGNFITFSVEIEDDSIYLVGPGATLSVENVMTSEALSVYPNPAKNILNIKTEDVIDGKWRLINQLGQVVNEGYMTSTDTMININTLLSGVYFLNINDQFSNQTIIRKVIISN</sequence>
<keyword evidence="1 2" id="KW-0732">Signal</keyword>
<dbReference type="EMBL" id="CP116221">
    <property type="protein sequence ID" value="WCO01542.1"/>
    <property type="molecule type" value="Genomic_DNA"/>
</dbReference>
<reference evidence="4 5" key="1">
    <citation type="submission" date="2023-01" db="EMBL/GenBank/DDBJ databases">
        <title>Psychroserpens ponticola sp. nov., isolated from seawater.</title>
        <authorList>
            <person name="Kristyanto S."/>
            <person name="Jung J."/>
            <person name="Kim J.M."/>
            <person name="Jeon C.O."/>
        </authorList>
    </citation>
    <scope>NUCLEOTIDE SEQUENCE [LARGE SCALE GENOMIC DNA]</scope>
    <source>
        <strain evidence="4 5">MSW6</strain>
    </source>
</reference>
<protein>
    <submittedName>
        <fullName evidence="4">T9SS type A sorting domain-containing protein</fullName>
    </submittedName>
</protein>
<dbReference type="Proteomes" id="UP001202717">
    <property type="component" value="Chromosome"/>
</dbReference>
<feature type="domain" description="Secretion system C-terminal sorting" evidence="3">
    <location>
        <begin position="552"/>
        <end position="624"/>
    </location>
</feature>
<dbReference type="InterPro" id="IPR026444">
    <property type="entry name" value="Secre_tail"/>
</dbReference>
<evidence type="ECO:0000259" key="3">
    <source>
        <dbReference type="Pfam" id="PF18962"/>
    </source>
</evidence>
<keyword evidence="5" id="KW-1185">Reference proteome</keyword>
<evidence type="ECO:0000256" key="1">
    <source>
        <dbReference type="ARBA" id="ARBA00022729"/>
    </source>
</evidence>